<gene>
    <name evidence="1" type="ORF">YALI1_B18375g</name>
</gene>
<protein>
    <submittedName>
        <fullName evidence="1">Uncharacterized protein</fullName>
    </submittedName>
</protein>
<evidence type="ECO:0000313" key="1">
    <source>
        <dbReference type="EMBL" id="AOW01666.1"/>
    </source>
</evidence>
<name>A0A1D8N7Q5_YARLL</name>
<dbReference type="EMBL" id="CP017554">
    <property type="protein sequence ID" value="AOW01666.1"/>
    <property type="molecule type" value="Genomic_DNA"/>
</dbReference>
<sequence length="124" mass="14528">MFHVVQKGVQHVHKVHIVKVDVIDTERACIWGLICKFRHRLFSIQYLGNSASRQERAHGYKYLLVVKRRWSVEVNRWVDGLLAAAASANLLRRYLYPCQLSTMLDHQQLTRQSEQSKNENTPIE</sequence>
<dbReference type="AlphaFoldDB" id="A0A1D8N7Q5"/>
<proteinExistence type="predicted"/>
<dbReference type="RefSeq" id="XP_068138189.1">
    <property type="nucleotide sequence ID" value="XM_068282088.1"/>
</dbReference>
<dbReference type="GeneID" id="94582736"/>
<dbReference type="Proteomes" id="UP000182444">
    <property type="component" value="Chromosome 1B"/>
</dbReference>
<evidence type="ECO:0000313" key="2">
    <source>
        <dbReference type="Proteomes" id="UP000182444"/>
    </source>
</evidence>
<reference evidence="1 2" key="1">
    <citation type="journal article" date="2016" name="PLoS ONE">
        <title>Sequence Assembly of Yarrowia lipolytica Strain W29/CLIB89 Shows Transposable Element Diversity.</title>
        <authorList>
            <person name="Magnan C."/>
            <person name="Yu J."/>
            <person name="Chang I."/>
            <person name="Jahn E."/>
            <person name="Kanomata Y."/>
            <person name="Wu J."/>
            <person name="Zeller M."/>
            <person name="Oakes M."/>
            <person name="Baldi P."/>
            <person name="Sandmeyer S."/>
        </authorList>
    </citation>
    <scope>NUCLEOTIDE SEQUENCE [LARGE SCALE GENOMIC DNA]</scope>
    <source>
        <strain evidence="2">CLIB89(W29)</strain>
    </source>
</reference>
<organism evidence="1 2">
    <name type="scientific">Yarrowia lipolytica</name>
    <name type="common">Candida lipolytica</name>
    <dbReference type="NCBI Taxonomy" id="4952"/>
    <lineage>
        <taxon>Eukaryota</taxon>
        <taxon>Fungi</taxon>
        <taxon>Dikarya</taxon>
        <taxon>Ascomycota</taxon>
        <taxon>Saccharomycotina</taxon>
        <taxon>Dipodascomycetes</taxon>
        <taxon>Dipodascales</taxon>
        <taxon>Dipodascales incertae sedis</taxon>
        <taxon>Yarrowia</taxon>
    </lineage>
</organism>
<dbReference type="VEuPathDB" id="FungiDB:YALI1_B18375g"/>
<accession>A0A1D8N7Q5</accession>